<evidence type="ECO:0000256" key="1">
    <source>
        <dbReference type="ARBA" id="ARBA00004429"/>
    </source>
</evidence>
<dbReference type="Pfam" id="PF00528">
    <property type="entry name" value="BPD_transp_1"/>
    <property type="match status" value="2"/>
</dbReference>
<evidence type="ECO:0000259" key="9">
    <source>
        <dbReference type="PROSITE" id="PS50928"/>
    </source>
</evidence>
<keyword evidence="6 8" id="KW-1133">Transmembrane helix</keyword>
<feature type="domain" description="ABC transmembrane type-1" evidence="9">
    <location>
        <begin position="89"/>
        <end position="276"/>
    </location>
</feature>
<keyword evidence="11" id="KW-1185">Reference proteome</keyword>
<comment type="subcellular location">
    <subcellularLocation>
        <location evidence="1">Cell inner membrane</location>
        <topology evidence="1">Multi-pass membrane protein</topology>
    </subcellularLocation>
    <subcellularLocation>
        <location evidence="8">Cell membrane</location>
        <topology evidence="8">Multi-pass membrane protein</topology>
    </subcellularLocation>
</comment>
<dbReference type="InterPro" id="IPR035906">
    <property type="entry name" value="MetI-like_sf"/>
</dbReference>
<gene>
    <name evidence="10" type="ORF">NEF87_002755</name>
</gene>
<evidence type="ECO:0000256" key="8">
    <source>
        <dbReference type="RuleBase" id="RU363032"/>
    </source>
</evidence>
<evidence type="ECO:0000256" key="2">
    <source>
        <dbReference type="ARBA" id="ARBA00022448"/>
    </source>
</evidence>
<organism evidence="10 11">
    <name type="scientific">Candidatus Lokiarchaeum ossiferum</name>
    <dbReference type="NCBI Taxonomy" id="2951803"/>
    <lineage>
        <taxon>Archaea</taxon>
        <taxon>Promethearchaeati</taxon>
        <taxon>Promethearchaeota</taxon>
        <taxon>Promethearchaeia</taxon>
        <taxon>Promethearchaeales</taxon>
        <taxon>Promethearchaeaceae</taxon>
        <taxon>Candidatus Lokiarchaeum</taxon>
    </lineage>
</organism>
<protein>
    <recommendedName>
        <fullName evidence="9">ABC transmembrane type-1 domain-containing protein</fullName>
    </recommendedName>
</protein>
<feature type="transmembrane region" description="Helical" evidence="8">
    <location>
        <begin position="483"/>
        <end position="505"/>
    </location>
</feature>
<reference evidence="10" key="1">
    <citation type="submission" date="2022-09" db="EMBL/GenBank/DDBJ databases">
        <title>Actin cytoskeleton and complex cell architecture in an #Asgard archaeon.</title>
        <authorList>
            <person name="Ponce Toledo R.I."/>
            <person name="Schleper C."/>
            <person name="Rodrigues Oliveira T."/>
            <person name="Wollweber F."/>
            <person name="Xu J."/>
            <person name="Rittmann S."/>
            <person name="Klingl A."/>
            <person name="Pilhofer M."/>
        </authorList>
    </citation>
    <scope>NUCLEOTIDE SEQUENCE</scope>
    <source>
        <strain evidence="10">B-35</strain>
    </source>
</reference>
<feature type="transmembrane region" description="Helical" evidence="8">
    <location>
        <begin position="359"/>
        <end position="380"/>
    </location>
</feature>
<keyword evidence="7 8" id="KW-0472">Membrane</keyword>
<evidence type="ECO:0000256" key="3">
    <source>
        <dbReference type="ARBA" id="ARBA00022475"/>
    </source>
</evidence>
<dbReference type="Proteomes" id="UP001208689">
    <property type="component" value="Chromosome"/>
</dbReference>
<name>A0ABY6HSI1_9ARCH</name>
<feature type="transmembrane region" description="Helical" evidence="8">
    <location>
        <begin position="392"/>
        <end position="416"/>
    </location>
</feature>
<feature type="transmembrane region" description="Helical" evidence="8">
    <location>
        <begin position="422"/>
        <end position="443"/>
    </location>
</feature>
<feature type="transmembrane region" description="Helical" evidence="8">
    <location>
        <begin position="127"/>
        <end position="148"/>
    </location>
</feature>
<evidence type="ECO:0000256" key="4">
    <source>
        <dbReference type="ARBA" id="ARBA00022519"/>
    </source>
</evidence>
<comment type="similarity">
    <text evidence="8">Belongs to the binding-protein-dependent transport system permease family.</text>
</comment>
<evidence type="ECO:0000313" key="10">
    <source>
        <dbReference type="EMBL" id="UYP46470.1"/>
    </source>
</evidence>
<feature type="transmembrane region" description="Helical" evidence="8">
    <location>
        <begin position="35"/>
        <end position="57"/>
    </location>
</feature>
<dbReference type="PANTHER" id="PTHR43357:SF4">
    <property type="entry name" value="INNER MEMBRANE ABC TRANSPORTER PERMEASE PROTEIN YDCV"/>
    <property type="match status" value="1"/>
</dbReference>
<dbReference type="SUPFAM" id="SSF161098">
    <property type="entry name" value="MetI-like"/>
    <property type="match status" value="2"/>
</dbReference>
<dbReference type="InterPro" id="IPR000515">
    <property type="entry name" value="MetI-like"/>
</dbReference>
<feature type="domain" description="ABC transmembrane type-1" evidence="9">
    <location>
        <begin position="355"/>
        <end position="547"/>
    </location>
</feature>
<evidence type="ECO:0000256" key="6">
    <source>
        <dbReference type="ARBA" id="ARBA00022989"/>
    </source>
</evidence>
<keyword evidence="2 8" id="KW-0813">Transport</keyword>
<keyword evidence="5 8" id="KW-0812">Transmembrane</keyword>
<feature type="transmembrane region" description="Helical" evidence="8">
    <location>
        <begin position="154"/>
        <end position="172"/>
    </location>
</feature>
<evidence type="ECO:0000256" key="5">
    <source>
        <dbReference type="ARBA" id="ARBA00022692"/>
    </source>
</evidence>
<keyword evidence="4" id="KW-0997">Cell inner membrane</keyword>
<feature type="transmembrane region" description="Helical" evidence="8">
    <location>
        <begin position="93"/>
        <end position="115"/>
    </location>
</feature>
<dbReference type="PANTHER" id="PTHR43357">
    <property type="entry name" value="INNER MEMBRANE ABC TRANSPORTER PERMEASE PROTEIN YDCV"/>
    <property type="match status" value="1"/>
</dbReference>
<feature type="transmembrane region" description="Helical" evidence="8">
    <location>
        <begin position="308"/>
        <end position="329"/>
    </location>
</feature>
<keyword evidence="3" id="KW-1003">Cell membrane</keyword>
<proteinExistence type="inferred from homology"/>
<dbReference type="PROSITE" id="PS50928">
    <property type="entry name" value="ABC_TM1"/>
    <property type="match status" value="2"/>
</dbReference>
<dbReference type="CDD" id="cd06261">
    <property type="entry name" value="TM_PBP2"/>
    <property type="match status" value="2"/>
</dbReference>
<evidence type="ECO:0000313" key="11">
    <source>
        <dbReference type="Proteomes" id="UP001208689"/>
    </source>
</evidence>
<dbReference type="EMBL" id="CP104013">
    <property type="protein sequence ID" value="UYP46470.1"/>
    <property type="molecule type" value="Genomic_DNA"/>
</dbReference>
<dbReference type="Gene3D" id="1.10.3720.10">
    <property type="entry name" value="MetI-like"/>
    <property type="match status" value="2"/>
</dbReference>
<feature type="transmembrane region" description="Helical" evidence="8">
    <location>
        <begin position="260"/>
        <end position="280"/>
    </location>
</feature>
<feature type="transmembrane region" description="Helical" evidence="8">
    <location>
        <begin position="525"/>
        <end position="546"/>
    </location>
</feature>
<sequence length="557" mass="61737">MGEREKMEKILIKPEKSNSLLLKTETELSKKKYKILLEVLVIGFFMMIIAAPIINIISNVIDNIGEIRIRLFTDELLGDSQWQMMKSALWESFSIAFIAVGIDLIIGFPIAVILTRGEFKGKKIVDFLVDLPMAVPTSALGFSVMLFWTIFNILPGRTLIIFVHVAFTYPYIVRNLKIAIEKVNPLLEKAAMTLSASKLTVLRTISFPLIREGLIAGSILAFTRSLGETGATMICAGLVETAPILVVGLRKQLQLPTASFLSLVLIIISLSLLLIVKLIARRDTTTRKFWQIHFDWEKYLSKPVFSRGVKILAVILMIIFVLVPSFYIVSQINLAKVHEELFDVDNKWAYLWESVVNSFQVGFIVIAIDVVFAIAFAFILTREKWGKANEILDAILDIPLTIPSAALGFAVFMFWGPAGINIAEPGLGMIIFTHLTFTFPYVVRPIAAQIKNVDVGHEEASATLGAAPLTTFRRITFPAIKNGVIAGMIAAFTRSLGETGATLIVMGADRTVPVLIVDWVEENAFISAAFASVLVIIISAFLLALVRMFTPTIKQRL</sequence>
<feature type="transmembrane region" description="Helical" evidence="8">
    <location>
        <begin position="230"/>
        <end position="248"/>
    </location>
</feature>
<evidence type="ECO:0000256" key="7">
    <source>
        <dbReference type="ARBA" id="ARBA00023136"/>
    </source>
</evidence>
<accession>A0ABY6HSI1</accession>